<reference evidence="1 2" key="1">
    <citation type="journal article" date="2020" name="Front. Microbiol.">
        <title>Phenotypic and Genetic Characterization of the Cheese Ripening Yeast Geotrichum candidum.</title>
        <authorList>
            <person name="Perkins V."/>
            <person name="Vignola S."/>
            <person name="Lessard M.H."/>
            <person name="Plante P.L."/>
            <person name="Corbeil J."/>
            <person name="Dugat-Bony E."/>
            <person name="Frenette M."/>
            <person name="Labrie S."/>
        </authorList>
    </citation>
    <scope>NUCLEOTIDE SEQUENCE [LARGE SCALE GENOMIC DNA]</scope>
    <source>
        <strain evidence="1 2">LMA-1147</strain>
    </source>
</reference>
<dbReference type="Proteomes" id="UP000744676">
    <property type="component" value="Unassembled WGS sequence"/>
</dbReference>
<comment type="caution">
    <text evidence="1">The sequence shown here is derived from an EMBL/GenBank/DDBJ whole genome shotgun (WGS) entry which is preliminary data.</text>
</comment>
<accession>A0ACB6V3F2</accession>
<dbReference type="EMBL" id="QVQA01000082">
    <property type="protein sequence ID" value="KAF5096736.1"/>
    <property type="molecule type" value="Genomic_DNA"/>
</dbReference>
<gene>
    <name evidence="1" type="ORF">D0Z00_002688</name>
</gene>
<sequence>MFMSDSNKALNLMFSASNVEDHLYNTVWKPHALAAKRENLKRRLVNFRIENKKFQASLPAAISFDEGDVEAQEITVSGPRIRKPSVSEIAHINVDKAKEDGLNGAIKKLDQSILDSDDDLVDFEESVEPEFKAVQSTNTKKRKSSPEAERDSDHEIRTQRRADSVESIESLIDDSSTNFKTRAASKRSARFTAAASADVDDTDMREVVIVDDGLD</sequence>
<name>A0ACB6V3F2_9ASCO</name>
<protein>
    <submittedName>
        <fullName evidence="1">Uncharacterized protein</fullName>
    </submittedName>
</protein>
<evidence type="ECO:0000313" key="2">
    <source>
        <dbReference type="Proteomes" id="UP000744676"/>
    </source>
</evidence>
<proteinExistence type="predicted"/>
<evidence type="ECO:0000313" key="1">
    <source>
        <dbReference type="EMBL" id="KAF5096736.1"/>
    </source>
</evidence>
<keyword evidence="2" id="KW-1185">Reference proteome</keyword>
<organism evidence="1 2">
    <name type="scientific">Geotrichum galactomycetum</name>
    <dbReference type="NCBI Taxonomy" id="27317"/>
    <lineage>
        <taxon>Eukaryota</taxon>
        <taxon>Fungi</taxon>
        <taxon>Dikarya</taxon>
        <taxon>Ascomycota</taxon>
        <taxon>Saccharomycotina</taxon>
        <taxon>Dipodascomycetes</taxon>
        <taxon>Dipodascales</taxon>
        <taxon>Dipodascaceae</taxon>
        <taxon>Geotrichum</taxon>
    </lineage>
</organism>